<dbReference type="PANTHER" id="PTHR19872">
    <property type="entry name" value="UBIQUITIN LIGASE SPECIFICITY FACTOR/HREP PROTEIN"/>
    <property type="match status" value="1"/>
</dbReference>
<reference evidence="3" key="1">
    <citation type="submission" date="2017-08" db="EMBL/GenBank/DDBJ databases">
        <authorList>
            <person name="Polle J.E."/>
            <person name="Barry K."/>
            <person name="Cushman J."/>
            <person name="Schmutz J."/>
            <person name="Tran D."/>
            <person name="Hathwaick L.T."/>
            <person name="Yim W.C."/>
            <person name="Jenkins J."/>
            <person name="Mckie-Krisberg Z.M."/>
            <person name="Prochnik S."/>
            <person name="Lindquist E."/>
            <person name="Dockter R.B."/>
            <person name="Adam C."/>
            <person name="Molina H."/>
            <person name="Bunkerborg J."/>
            <person name="Jin E."/>
            <person name="Buchheim M."/>
            <person name="Magnuson J."/>
        </authorList>
    </citation>
    <scope>NUCLEOTIDE SEQUENCE</scope>
    <source>
        <strain evidence="3">CCAP 19/18</strain>
    </source>
</reference>
<dbReference type="EMBL" id="MU072062">
    <property type="protein sequence ID" value="KAF5825754.1"/>
    <property type="molecule type" value="Genomic_DNA"/>
</dbReference>
<dbReference type="SMART" id="SM00320">
    <property type="entry name" value="WD40"/>
    <property type="match status" value="2"/>
</dbReference>
<dbReference type="Pfam" id="PF00400">
    <property type="entry name" value="WD40"/>
    <property type="match status" value="2"/>
</dbReference>
<dbReference type="PROSITE" id="PS50294">
    <property type="entry name" value="WD_REPEATS_REGION"/>
    <property type="match status" value="1"/>
</dbReference>
<dbReference type="InterPro" id="IPR015943">
    <property type="entry name" value="WD40/YVTN_repeat-like_dom_sf"/>
</dbReference>
<dbReference type="Proteomes" id="UP000815325">
    <property type="component" value="Unassembled WGS sequence"/>
</dbReference>
<keyword evidence="2" id="KW-0853">WD repeat</keyword>
<accession>A0ABQ7FTI1</accession>
<feature type="repeat" description="WD" evidence="2">
    <location>
        <begin position="61"/>
        <end position="102"/>
    </location>
</feature>
<proteinExistence type="predicted"/>
<dbReference type="InterPro" id="IPR001680">
    <property type="entry name" value="WD40_rpt"/>
</dbReference>
<feature type="non-terminal residue" evidence="3">
    <location>
        <position position="145"/>
    </location>
</feature>
<dbReference type="PROSITE" id="PS50082">
    <property type="entry name" value="WD_REPEATS_2"/>
    <property type="match status" value="1"/>
</dbReference>
<comment type="caution">
    <text evidence="3">The sequence shown here is derived from an EMBL/GenBank/DDBJ whole genome shotgun (WGS) entry which is preliminary data.</text>
</comment>
<dbReference type="InterPro" id="IPR036322">
    <property type="entry name" value="WD40_repeat_dom_sf"/>
</dbReference>
<protein>
    <submittedName>
        <fullName evidence="3">Uncharacterized protein</fullName>
    </submittedName>
</protein>
<evidence type="ECO:0000313" key="3">
    <source>
        <dbReference type="EMBL" id="KAF5825754.1"/>
    </source>
</evidence>
<evidence type="ECO:0000256" key="2">
    <source>
        <dbReference type="PROSITE-ProRule" id="PRU00221"/>
    </source>
</evidence>
<dbReference type="InterPro" id="IPR051075">
    <property type="entry name" value="SCF_subunit_WD-repeat"/>
</dbReference>
<keyword evidence="4" id="KW-1185">Reference proteome</keyword>
<name>A0ABQ7FTI1_DUNSA</name>
<evidence type="ECO:0000313" key="4">
    <source>
        <dbReference type="Proteomes" id="UP000815325"/>
    </source>
</evidence>
<sequence length="145" mass="15512">MADVRIGADGAACHVSYSWSTAADIGLLLPRVLSCIHIRQKHWSLIVQSSMAVCFEFSLLVAGHVGVVNALVSSSDERFVISAGGDAMVRVWNSDDLTLVRTLRGHRGSVLCLVSIGSILVSSGRDNTIRCGRMGHQPPGLDAHF</sequence>
<evidence type="ECO:0000256" key="1">
    <source>
        <dbReference type="ARBA" id="ARBA00022786"/>
    </source>
</evidence>
<gene>
    <name evidence="3" type="ORF">DUNSADRAFT_7173</name>
</gene>
<keyword evidence="1" id="KW-0833">Ubl conjugation pathway</keyword>
<dbReference type="SUPFAM" id="SSF50978">
    <property type="entry name" value="WD40 repeat-like"/>
    <property type="match status" value="1"/>
</dbReference>
<organism evidence="3 4">
    <name type="scientific">Dunaliella salina</name>
    <name type="common">Green alga</name>
    <name type="synonym">Protococcus salinus</name>
    <dbReference type="NCBI Taxonomy" id="3046"/>
    <lineage>
        <taxon>Eukaryota</taxon>
        <taxon>Viridiplantae</taxon>
        <taxon>Chlorophyta</taxon>
        <taxon>core chlorophytes</taxon>
        <taxon>Chlorophyceae</taxon>
        <taxon>CS clade</taxon>
        <taxon>Chlamydomonadales</taxon>
        <taxon>Dunaliellaceae</taxon>
        <taxon>Dunaliella</taxon>
    </lineage>
</organism>
<dbReference type="Gene3D" id="2.130.10.10">
    <property type="entry name" value="YVTN repeat-like/Quinoprotein amine dehydrogenase"/>
    <property type="match status" value="1"/>
</dbReference>
<dbReference type="PANTHER" id="PTHR19872:SF9">
    <property type="entry name" value="UBIQUITIN-BINDING SDF UBIQUITIN LIGASE COMPLEX SUBUNIT"/>
    <property type="match status" value="1"/>
</dbReference>